<dbReference type="Proteomes" id="UP000054815">
    <property type="component" value="Unassembled WGS sequence"/>
</dbReference>
<comment type="caution">
    <text evidence="1">The sequence shown here is derived from an EMBL/GenBank/DDBJ whole genome shotgun (WGS) entry which is preliminary data.</text>
</comment>
<protein>
    <submittedName>
        <fullName evidence="1">Uncharacterized protein</fullName>
    </submittedName>
</protein>
<evidence type="ECO:0000313" key="1">
    <source>
        <dbReference type="EMBL" id="KRX89336.1"/>
    </source>
</evidence>
<dbReference type="EMBL" id="JYDU01000201">
    <property type="protein sequence ID" value="KRX89336.1"/>
    <property type="molecule type" value="Genomic_DNA"/>
</dbReference>
<reference evidence="1 2" key="1">
    <citation type="submission" date="2015-01" db="EMBL/GenBank/DDBJ databases">
        <title>Evolution of Trichinella species and genotypes.</title>
        <authorList>
            <person name="Korhonen P.K."/>
            <person name="Edoardo P."/>
            <person name="Giuseppe L.R."/>
            <person name="Gasser R.B."/>
        </authorList>
    </citation>
    <scope>NUCLEOTIDE SEQUENCE [LARGE SCALE GENOMIC DNA]</scope>
    <source>
        <strain evidence="1">ISS141</strain>
    </source>
</reference>
<sequence>MLPFVSSLDYHSRLFPPFGKIEIRTIWSALLDAHENAVTSAKKFCLCEKLTLTAAMVLSAKHHYKNEDIFNRDETAAFYRLGPKQTSTFRGEKCIAGKHFTSRVTVFL</sequence>
<accession>A0A0V0XN25</accession>
<dbReference type="AlphaFoldDB" id="A0A0V0XN25"/>
<organism evidence="1 2">
    <name type="scientific">Trichinella pseudospiralis</name>
    <name type="common">Parasitic roundworm</name>
    <dbReference type="NCBI Taxonomy" id="6337"/>
    <lineage>
        <taxon>Eukaryota</taxon>
        <taxon>Metazoa</taxon>
        <taxon>Ecdysozoa</taxon>
        <taxon>Nematoda</taxon>
        <taxon>Enoplea</taxon>
        <taxon>Dorylaimia</taxon>
        <taxon>Trichinellida</taxon>
        <taxon>Trichinellidae</taxon>
        <taxon>Trichinella</taxon>
    </lineage>
</organism>
<gene>
    <name evidence="1" type="ORF">T4E_1481</name>
</gene>
<name>A0A0V0XN25_TRIPS</name>
<proteinExistence type="predicted"/>
<evidence type="ECO:0000313" key="2">
    <source>
        <dbReference type="Proteomes" id="UP000054815"/>
    </source>
</evidence>